<organism evidence="2 3">
    <name type="scientific">Cyclobacterium lianum</name>
    <dbReference type="NCBI Taxonomy" id="388280"/>
    <lineage>
        <taxon>Bacteria</taxon>
        <taxon>Pseudomonadati</taxon>
        <taxon>Bacteroidota</taxon>
        <taxon>Cytophagia</taxon>
        <taxon>Cytophagales</taxon>
        <taxon>Cyclobacteriaceae</taxon>
        <taxon>Cyclobacterium</taxon>
    </lineage>
</organism>
<dbReference type="AlphaFoldDB" id="A0A1M7I7T7"/>
<dbReference type="PANTHER" id="PTHR46361">
    <property type="entry name" value="ELECTRON CARRIER/ PROTEIN DISULFIDE OXIDOREDUCTASE"/>
    <property type="match status" value="1"/>
</dbReference>
<dbReference type="STRING" id="388280.SAMN04488057_101230"/>
<dbReference type="PANTHER" id="PTHR46361:SF3">
    <property type="entry name" value="ELECTRON CARRIER_ PROTEIN DISULFIDE OXIDOREDUCTASE"/>
    <property type="match status" value="1"/>
</dbReference>
<keyword evidence="3" id="KW-1185">Reference proteome</keyword>
<feature type="domain" description="DUF547" evidence="1">
    <location>
        <begin position="75"/>
        <end position="189"/>
    </location>
</feature>
<gene>
    <name evidence="2" type="ORF">SAMN04488057_101230</name>
</gene>
<sequence length="248" mass="28581">MKSIILVLFLFNLSCGHSELGAANTEPPSHALFDALLQQHVGDEGRVDYKGFIRDKEILEKYLQRLSQNPPDRNTWTKEEQLAYWINAYNAFTIKLIIDHYPVESIRDIGPRIEIPLVNTVWHLEFFEIGGKAASLDEIEHQILRKEFEEPRIHFAINCASVSCPKLNNSAFTADRLDEQLEMATRAFINDPILNETDKNKVSSIFSWFKEDFTRNGSLIAFINRYADSPLDPNAKISFKDYDWGLNE</sequence>
<dbReference type="Proteomes" id="UP000184513">
    <property type="component" value="Unassembled WGS sequence"/>
</dbReference>
<evidence type="ECO:0000313" key="2">
    <source>
        <dbReference type="EMBL" id="SHM36755.1"/>
    </source>
</evidence>
<name>A0A1M7I7T7_9BACT</name>
<reference evidence="2 3" key="1">
    <citation type="submission" date="2016-11" db="EMBL/GenBank/DDBJ databases">
        <authorList>
            <person name="Jaros S."/>
            <person name="Januszkiewicz K."/>
            <person name="Wedrychowicz H."/>
        </authorList>
    </citation>
    <scope>NUCLEOTIDE SEQUENCE [LARGE SCALE GENOMIC DNA]</scope>
    <source>
        <strain evidence="2 3">CGMCC 1.6102</strain>
    </source>
</reference>
<accession>A0A1M7I7T7</accession>
<dbReference type="OrthoDB" id="526867at2"/>
<protein>
    <recommendedName>
        <fullName evidence="1">DUF547 domain-containing protein</fullName>
    </recommendedName>
</protein>
<dbReference type="Pfam" id="PF04784">
    <property type="entry name" value="DUF547"/>
    <property type="match status" value="1"/>
</dbReference>
<dbReference type="EMBL" id="FRCY01000001">
    <property type="protein sequence ID" value="SHM36755.1"/>
    <property type="molecule type" value="Genomic_DNA"/>
</dbReference>
<dbReference type="RefSeq" id="WP_073090424.1">
    <property type="nucleotide sequence ID" value="NZ_FRCY01000001.1"/>
</dbReference>
<dbReference type="InterPro" id="IPR006869">
    <property type="entry name" value="DUF547"/>
</dbReference>
<evidence type="ECO:0000313" key="3">
    <source>
        <dbReference type="Proteomes" id="UP000184513"/>
    </source>
</evidence>
<evidence type="ECO:0000259" key="1">
    <source>
        <dbReference type="Pfam" id="PF04784"/>
    </source>
</evidence>
<proteinExistence type="predicted"/>